<organism evidence="1 2">
    <name type="scientific">Desulfofustis limnaeus</name>
    <dbReference type="NCBI Taxonomy" id="2740163"/>
    <lineage>
        <taxon>Bacteria</taxon>
        <taxon>Pseudomonadati</taxon>
        <taxon>Thermodesulfobacteriota</taxon>
        <taxon>Desulfobulbia</taxon>
        <taxon>Desulfobulbales</taxon>
        <taxon>Desulfocapsaceae</taxon>
        <taxon>Desulfofustis</taxon>
    </lineage>
</organism>
<dbReference type="InterPro" id="IPR008792">
    <property type="entry name" value="PQQD"/>
</dbReference>
<gene>
    <name evidence="1" type="ORF">DPPLL_21060</name>
</gene>
<evidence type="ECO:0000313" key="1">
    <source>
        <dbReference type="EMBL" id="BDD87741.1"/>
    </source>
</evidence>
<name>A0ABM7W9T9_9BACT</name>
<evidence type="ECO:0008006" key="3">
    <source>
        <dbReference type="Google" id="ProtNLM"/>
    </source>
</evidence>
<proteinExistence type="predicted"/>
<dbReference type="Gene3D" id="1.10.10.1150">
    <property type="entry name" value="Coenzyme PQQ synthesis protein D (PqqD)"/>
    <property type="match status" value="1"/>
</dbReference>
<dbReference type="InterPro" id="IPR041881">
    <property type="entry name" value="PqqD_sf"/>
</dbReference>
<accession>A0ABM7W9T9</accession>
<sequence length="93" mass="10355">MNETKVLRVNPDYLVEPFDNEVVLFTLNGGQVVSLNQTAHLVWRLCQQKMAVGEMIELLTEAYPDQADVIRADVVTALTTMAEHGIIELPDGD</sequence>
<dbReference type="Pfam" id="PF05402">
    <property type="entry name" value="PqqD"/>
    <property type="match status" value="1"/>
</dbReference>
<evidence type="ECO:0000313" key="2">
    <source>
        <dbReference type="Proteomes" id="UP000830055"/>
    </source>
</evidence>
<dbReference type="RefSeq" id="WP_284151155.1">
    <property type="nucleotide sequence ID" value="NZ_AP025516.1"/>
</dbReference>
<protein>
    <recommendedName>
        <fullName evidence="3">PqqD family protein</fullName>
    </recommendedName>
</protein>
<dbReference type="EMBL" id="AP025516">
    <property type="protein sequence ID" value="BDD87741.1"/>
    <property type="molecule type" value="Genomic_DNA"/>
</dbReference>
<dbReference type="Proteomes" id="UP000830055">
    <property type="component" value="Chromosome"/>
</dbReference>
<keyword evidence="2" id="KW-1185">Reference proteome</keyword>
<reference evidence="1 2" key="1">
    <citation type="submission" date="2022-01" db="EMBL/GenBank/DDBJ databases">
        <title>Desulfofustis limnae sp. nov., a novel mesophilic sulfate-reducing bacterium isolated from marsh soil.</title>
        <authorList>
            <person name="Watanabe M."/>
            <person name="Takahashi A."/>
            <person name="Kojima H."/>
            <person name="Fukui M."/>
        </authorList>
    </citation>
    <scope>NUCLEOTIDE SEQUENCE [LARGE SCALE GENOMIC DNA]</scope>
    <source>
        <strain evidence="1 2">PPLL</strain>
    </source>
</reference>